<dbReference type="InterPro" id="IPR008962">
    <property type="entry name" value="PapD-like_sf"/>
</dbReference>
<keyword evidence="3" id="KW-1133">Transmembrane helix</keyword>
<dbReference type="InterPro" id="IPR039283">
    <property type="entry name" value="MOSPD1/3"/>
</dbReference>
<evidence type="ECO:0000256" key="4">
    <source>
        <dbReference type="ARBA" id="ARBA00023136"/>
    </source>
</evidence>
<sequence>MGSSSRVFTDGEQPKIDLPIFVSPTELVFSMNKRRTLLTVYNPYGNEAQFRILTTNPERFDISSTRGTIKPNKRIDITIRLLSYKVEELPEPTDELQIIDQFRVSIQIGTLRGSRPVKVGWINYVTSEPDADDASRVMETGGQDMTPGVRLKSLKQSPAFISVSSSQRNSQSPTATLPRASTILIASSHQPAQSVNDFGMQQCINYETALSSFQDLYQSDSEQEPDDMALMRLMSVLNNPALTLTPVDAVSSASVANASENRIVGVGSRSHDESRTIKMGPQQSYSISRSHTLHDSSQPRSANLIQQIASRNTQLRIPKSTVNLIATGSSAPPVNGAQQAFGEAHVNMNTSSNQTETDNRVALEWLSRFGDASAIKDVDNSVKLSWLPSKNVQKEELVSAEQVKNDSKQAGEQPEKTTQIISVQMLHQIAHQAGGEDCQDSNGSNAIKSPIFESECIPPVSQVNVQQLDKGARIQEVVYTVNTSEDLSSKLKKEPIRGSKHRLYLPRPQKAPPRKLKNLPTIHIEATQQKEVLVSERHLMLEKMVEIAETVGQRKHATIEPDDIFVNRSKRIMSRIDTVMERKKRKRFERICHRSSPKDAGNGDQSETSDEDSVVEENPDLVDFEVVPIQLPLEETLTNEKRNFLSKVGLISRKDRHKLSIEECEKRLKTMSVLALQETGEVSEDLRRFIDTIVQTGGTDVQLRTETTIKRNELPFIEGLNRNTSRIKMNYMSALGLDKRSKRTTLYKVTKSQEKTSLQTVSQPQQQHQQQNDLTKKQQGKIPVNHLAKLPQTVSQRVVKPDTQTVMDQTEVEANLIARVVQLSKSSCREMMQVPKDEYMRSLGLMAS</sequence>
<feature type="domain" description="MSP" evidence="6">
    <location>
        <begin position="19"/>
        <end position="156"/>
    </location>
</feature>
<feature type="compositionally biased region" description="Low complexity" evidence="5">
    <location>
        <begin position="759"/>
        <end position="773"/>
    </location>
</feature>
<evidence type="ECO:0000256" key="3">
    <source>
        <dbReference type="ARBA" id="ARBA00022989"/>
    </source>
</evidence>
<accession>A0A6G1SFV8</accession>
<dbReference type="EMBL" id="GGYP01004478">
    <property type="protein sequence ID" value="MDE49249.1"/>
    <property type="molecule type" value="Transcribed_RNA"/>
</dbReference>
<keyword evidence="2" id="KW-0812">Transmembrane</keyword>
<feature type="region of interest" description="Disordered" evidence="5">
    <location>
        <begin position="265"/>
        <end position="285"/>
    </location>
</feature>
<feature type="region of interest" description="Disordered" evidence="5">
    <location>
        <begin position="587"/>
        <end position="617"/>
    </location>
</feature>
<name>A0A6G1SFV8_9ACAR</name>
<evidence type="ECO:0000313" key="7">
    <source>
        <dbReference type="EMBL" id="MDE49249.1"/>
    </source>
</evidence>
<comment type="subcellular location">
    <subcellularLocation>
        <location evidence="1">Membrane</location>
        <topology evidence="1">Multi-pass membrane protein</topology>
    </subcellularLocation>
</comment>
<feature type="region of interest" description="Disordered" evidence="5">
    <location>
        <begin position="753"/>
        <end position="778"/>
    </location>
</feature>
<dbReference type="PANTHER" id="PTHR34441">
    <property type="entry name" value="MOTILE SPERM DOMAIN-CONTAINING PROTEIN 1"/>
    <property type="match status" value="1"/>
</dbReference>
<dbReference type="InterPro" id="IPR013783">
    <property type="entry name" value="Ig-like_fold"/>
</dbReference>
<proteinExistence type="predicted"/>
<evidence type="ECO:0000256" key="2">
    <source>
        <dbReference type="ARBA" id="ARBA00022692"/>
    </source>
</evidence>
<dbReference type="GO" id="GO:0016020">
    <property type="term" value="C:membrane"/>
    <property type="evidence" value="ECO:0007669"/>
    <property type="project" value="UniProtKB-SubCell"/>
</dbReference>
<keyword evidence="4" id="KW-0472">Membrane</keyword>
<dbReference type="Pfam" id="PF00635">
    <property type="entry name" value="Motile_Sperm"/>
    <property type="match status" value="1"/>
</dbReference>
<dbReference type="PROSITE" id="PS50202">
    <property type="entry name" value="MSP"/>
    <property type="match status" value="1"/>
</dbReference>
<dbReference type="PANTHER" id="PTHR34441:SF1">
    <property type="entry name" value="MOTILE SPERM DOMAIN-CONTAINING 1"/>
    <property type="match status" value="1"/>
</dbReference>
<gene>
    <name evidence="7" type="primary">Mospd1</name>
    <name evidence="7" type="ORF">g.15217</name>
</gene>
<reference evidence="7" key="1">
    <citation type="submission" date="2018-10" db="EMBL/GenBank/DDBJ databases">
        <title>Transcriptome assembly of Aceria tosichella (Wheat curl mite) Type 2.</title>
        <authorList>
            <person name="Scully E.D."/>
            <person name="Geib S.M."/>
            <person name="Palmer N.A."/>
            <person name="Gupta A.K."/>
            <person name="Sarath G."/>
            <person name="Tatineni S."/>
        </authorList>
    </citation>
    <scope>NUCLEOTIDE SEQUENCE</scope>
    <source>
        <strain evidence="7">LincolnNE</strain>
    </source>
</reference>
<dbReference type="AlphaFoldDB" id="A0A6G1SFV8"/>
<feature type="compositionally biased region" description="Acidic residues" evidence="5">
    <location>
        <begin position="607"/>
        <end position="617"/>
    </location>
</feature>
<dbReference type="InterPro" id="IPR000535">
    <property type="entry name" value="MSP_dom"/>
</dbReference>
<dbReference type="SUPFAM" id="SSF49354">
    <property type="entry name" value="PapD-like"/>
    <property type="match status" value="1"/>
</dbReference>
<dbReference type="GO" id="GO:0005737">
    <property type="term" value="C:cytoplasm"/>
    <property type="evidence" value="ECO:0007669"/>
    <property type="project" value="TreeGrafter"/>
</dbReference>
<evidence type="ECO:0000256" key="1">
    <source>
        <dbReference type="ARBA" id="ARBA00004141"/>
    </source>
</evidence>
<evidence type="ECO:0000259" key="6">
    <source>
        <dbReference type="PROSITE" id="PS50202"/>
    </source>
</evidence>
<protein>
    <submittedName>
        <fullName evidence="7">Motile sperm domain-containing protein 1</fullName>
    </submittedName>
</protein>
<evidence type="ECO:0000256" key="5">
    <source>
        <dbReference type="SAM" id="MobiDB-lite"/>
    </source>
</evidence>
<organism evidence="7">
    <name type="scientific">Aceria tosichella</name>
    <name type="common">wheat curl mite</name>
    <dbReference type="NCBI Taxonomy" id="561515"/>
    <lineage>
        <taxon>Eukaryota</taxon>
        <taxon>Metazoa</taxon>
        <taxon>Ecdysozoa</taxon>
        <taxon>Arthropoda</taxon>
        <taxon>Chelicerata</taxon>
        <taxon>Arachnida</taxon>
        <taxon>Acari</taxon>
        <taxon>Acariformes</taxon>
        <taxon>Trombidiformes</taxon>
        <taxon>Prostigmata</taxon>
        <taxon>Eupodina</taxon>
        <taxon>Eriophyoidea</taxon>
        <taxon>Eriophyidae</taxon>
        <taxon>Eriophyinae</taxon>
        <taxon>Aceriini</taxon>
        <taxon>Aceria</taxon>
    </lineage>
</organism>
<dbReference type="Gene3D" id="2.60.40.10">
    <property type="entry name" value="Immunoglobulins"/>
    <property type="match status" value="1"/>
</dbReference>